<dbReference type="Pfam" id="PF12294">
    <property type="entry name" value="DUF3626"/>
    <property type="match status" value="1"/>
</dbReference>
<dbReference type="AlphaFoldDB" id="A0A846RUT0"/>
<evidence type="ECO:0008006" key="3">
    <source>
        <dbReference type="Google" id="ProtNLM"/>
    </source>
</evidence>
<proteinExistence type="predicted"/>
<dbReference type="EMBL" id="JAATJL010000001">
    <property type="protein sequence ID" value="NJC23907.1"/>
    <property type="molecule type" value="Genomic_DNA"/>
</dbReference>
<organism evidence="1 2">
    <name type="scientific">Arthrobacter pigmenti</name>
    <dbReference type="NCBI Taxonomy" id="271432"/>
    <lineage>
        <taxon>Bacteria</taxon>
        <taxon>Bacillati</taxon>
        <taxon>Actinomycetota</taxon>
        <taxon>Actinomycetes</taxon>
        <taxon>Micrococcales</taxon>
        <taxon>Micrococcaceae</taxon>
        <taxon>Arthrobacter</taxon>
    </lineage>
</organism>
<dbReference type="Proteomes" id="UP000547458">
    <property type="component" value="Unassembled WGS sequence"/>
</dbReference>
<comment type="caution">
    <text evidence="1">The sequence shown here is derived from an EMBL/GenBank/DDBJ whole genome shotgun (WGS) entry which is preliminary data.</text>
</comment>
<dbReference type="RefSeq" id="WP_167995224.1">
    <property type="nucleotide sequence ID" value="NZ_JAATJL010000001.1"/>
</dbReference>
<evidence type="ECO:0000313" key="2">
    <source>
        <dbReference type="Proteomes" id="UP000547458"/>
    </source>
</evidence>
<dbReference type="InterPro" id="IPR022074">
    <property type="entry name" value="DUF3626"/>
</dbReference>
<reference evidence="1 2" key="1">
    <citation type="submission" date="2020-03" db="EMBL/GenBank/DDBJ databases">
        <title>Sequencing the genomes of 1000 actinobacteria strains.</title>
        <authorList>
            <person name="Klenk H.-P."/>
        </authorList>
    </citation>
    <scope>NUCLEOTIDE SEQUENCE [LARGE SCALE GENOMIC DNA]</scope>
    <source>
        <strain evidence="1 2">DSM 16403</strain>
    </source>
</reference>
<accession>A0A846RUT0</accession>
<protein>
    <recommendedName>
        <fullName evidence="3">DUF3626 domain-containing protein</fullName>
    </recommendedName>
</protein>
<evidence type="ECO:0000313" key="1">
    <source>
        <dbReference type="EMBL" id="NJC23907.1"/>
    </source>
</evidence>
<name>A0A846RUT0_9MICC</name>
<sequence>MSSAWEDALDFVRGTVSGPPLDPSLAVTLHFHPDRMVGDTPLLGRLASDPVYRSQFETGTSNGGLTGYPGGDRWHWEDRMFGGAYNSAPAAERPKYGSLNYRHRSIGGSARFGSSHFRLAQSELGRTTFCYPDSSTLPSHFGTAEHIPLIQMAEKGTFDVLDDHIEAHVHGPLRLGEHLESLVLDPSYRGTLVEDAARTLPIQLAWHEGFRLHVDELQQHVEYRGAEVVAAGLSIAVDGWLDPRIVGEAAKQQRYDGQTLKRVWHCVARFGYRWGK</sequence>
<gene>
    <name evidence="1" type="ORF">BJ994_002983</name>
</gene>
<keyword evidence="2" id="KW-1185">Reference proteome</keyword>